<comment type="caution">
    <text evidence="2">The sequence shown here is derived from an EMBL/GenBank/DDBJ whole genome shotgun (WGS) entry which is preliminary data.</text>
</comment>
<evidence type="ECO:0000259" key="1">
    <source>
        <dbReference type="PROSITE" id="PS51340"/>
    </source>
</evidence>
<feature type="domain" description="MOSC" evidence="1">
    <location>
        <begin position="22"/>
        <end position="171"/>
    </location>
</feature>
<evidence type="ECO:0000313" key="3">
    <source>
        <dbReference type="Proteomes" id="UP001589896"/>
    </source>
</evidence>
<name>A0ABV6RTB1_9GAMM</name>
<organism evidence="2 3">
    <name type="scientific">Lysobacter korlensis</name>
    <dbReference type="NCBI Taxonomy" id="553636"/>
    <lineage>
        <taxon>Bacteria</taxon>
        <taxon>Pseudomonadati</taxon>
        <taxon>Pseudomonadota</taxon>
        <taxon>Gammaproteobacteria</taxon>
        <taxon>Lysobacterales</taxon>
        <taxon>Lysobacteraceae</taxon>
        <taxon>Lysobacter</taxon>
    </lineage>
</organism>
<dbReference type="RefSeq" id="WP_386671781.1">
    <property type="nucleotide sequence ID" value="NZ_JBHLTG010000005.1"/>
</dbReference>
<dbReference type="PANTHER" id="PTHR36930:SF1">
    <property type="entry name" value="MOSC DOMAIN-CONTAINING PROTEIN"/>
    <property type="match status" value="1"/>
</dbReference>
<proteinExistence type="predicted"/>
<protein>
    <submittedName>
        <fullName evidence="2">MOSC domain-containing protein</fullName>
    </submittedName>
</protein>
<dbReference type="InterPro" id="IPR052716">
    <property type="entry name" value="MOSC_domain"/>
</dbReference>
<dbReference type="Proteomes" id="UP001589896">
    <property type="component" value="Unassembled WGS sequence"/>
</dbReference>
<dbReference type="InterPro" id="IPR011037">
    <property type="entry name" value="Pyrv_Knase-like_insert_dom_sf"/>
</dbReference>
<evidence type="ECO:0000313" key="2">
    <source>
        <dbReference type="EMBL" id="MFC0680227.1"/>
    </source>
</evidence>
<sequence>MITGHATVLSVSRNAAHRFSKAPCEAITLLSGLGVEGDAHAGITDQHRFTKRRDPTRPNLRQVHLIQSELFAELADRGFEVGPGELGENVTTRGIDLLALPERARLHLGGEAVVEVTGLRNPCKHIDGLQAGLLKAVIASGVGQAVPQRTGVMSIVIAGGVVRPGDAIRVELPVGEHRMLQTV</sequence>
<dbReference type="Pfam" id="PF03473">
    <property type="entry name" value="MOSC"/>
    <property type="match status" value="1"/>
</dbReference>
<accession>A0ABV6RTB1</accession>
<dbReference type="PROSITE" id="PS51340">
    <property type="entry name" value="MOSC"/>
    <property type="match status" value="1"/>
</dbReference>
<dbReference type="PANTHER" id="PTHR36930">
    <property type="entry name" value="METAL-SULFUR CLUSTER BIOSYNTHESIS PROTEINS YUAD-RELATED"/>
    <property type="match status" value="1"/>
</dbReference>
<dbReference type="InterPro" id="IPR005302">
    <property type="entry name" value="MoCF_Sase_C"/>
</dbReference>
<reference evidence="2 3" key="1">
    <citation type="submission" date="2024-09" db="EMBL/GenBank/DDBJ databases">
        <authorList>
            <person name="Sun Q."/>
            <person name="Mori K."/>
        </authorList>
    </citation>
    <scope>NUCLEOTIDE SEQUENCE [LARGE SCALE GENOMIC DNA]</scope>
    <source>
        <strain evidence="2 3">KCTC 23076</strain>
    </source>
</reference>
<gene>
    <name evidence="2" type="ORF">ACFFGH_20525</name>
</gene>
<dbReference type="SUPFAM" id="SSF50800">
    <property type="entry name" value="PK beta-barrel domain-like"/>
    <property type="match status" value="1"/>
</dbReference>
<keyword evidence="3" id="KW-1185">Reference proteome</keyword>
<dbReference type="EMBL" id="JBHLTG010000005">
    <property type="protein sequence ID" value="MFC0680227.1"/>
    <property type="molecule type" value="Genomic_DNA"/>
</dbReference>
<dbReference type="Gene3D" id="2.40.33.20">
    <property type="entry name" value="PK beta-barrel domain-like"/>
    <property type="match status" value="1"/>
</dbReference>